<dbReference type="PANTHER" id="PTHR33050">
    <property type="entry name" value="REVERSE TRANSCRIPTASE DOMAIN-CONTAINING PROTEIN"/>
    <property type="match status" value="1"/>
</dbReference>
<gene>
    <name evidence="1" type="ORF">QTP70_012724</name>
</gene>
<evidence type="ECO:0000313" key="2">
    <source>
        <dbReference type="Proteomes" id="UP001274896"/>
    </source>
</evidence>
<dbReference type="EMBL" id="JAUCMX010000002">
    <property type="protein sequence ID" value="KAK3553887.1"/>
    <property type="molecule type" value="Genomic_DNA"/>
</dbReference>
<protein>
    <submittedName>
        <fullName evidence="1">Uncharacterized protein</fullName>
    </submittedName>
</protein>
<comment type="caution">
    <text evidence="1">The sequence shown here is derived from an EMBL/GenBank/DDBJ whole genome shotgun (WGS) entry which is preliminary data.</text>
</comment>
<sequence>MSPSQGSFEGHLTFGLQCSLGWPGEARAFHVLVRTDSISVVAYINHQCGLRSRPLGKLVQQILLWAETRLLSLRAIFVPGLMNREADFLLRQVLRPGEWRLHPQVVESIWRIYGWAEVDLFTSEESTHCPLWYSVSPRGLDALVRTWPRLRLYAFPLVALLPQVLARRGPPPSSGSPLASSIWFADHVSLLDGTPWEIPIREDSPPLPKDVEALGLAPEGDRFLEAGL</sequence>
<keyword evidence="2" id="KW-1185">Reference proteome</keyword>
<dbReference type="AlphaFoldDB" id="A0AAE0RG65"/>
<name>A0AAE0RG65_9TELE</name>
<dbReference type="Proteomes" id="UP001274896">
    <property type="component" value="Unassembled WGS sequence"/>
</dbReference>
<organism evidence="1 2">
    <name type="scientific">Hemibagrus guttatus</name>
    <dbReference type="NCBI Taxonomy" id="175788"/>
    <lineage>
        <taxon>Eukaryota</taxon>
        <taxon>Metazoa</taxon>
        <taxon>Chordata</taxon>
        <taxon>Craniata</taxon>
        <taxon>Vertebrata</taxon>
        <taxon>Euteleostomi</taxon>
        <taxon>Actinopterygii</taxon>
        <taxon>Neopterygii</taxon>
        <taxon>Teleostei</taxon>
        <taxon>Ostariophysi</taxon>
        <taxon>Siluriformes</taxon>
        <taxon>Bagridae</taxon>
        <taxon>Hemibagrus</taxon>
    </lineage>
</organism>
<dbReference type="PANTHER" id="PTHR33050:SF7">
    <property type="entry name" value="RIBONUCLEASE H"/>
    <property type="match status" value="1"/>
</dbReference>
<accession>A0AAE0RG65</accession>
<dbReference type="CDD" id="cd09275">
    <property type="entry name" value="RNase_HI_RT_DIRS1"/>
    <property type="match status" value="1"/>
</dbReference>
<evidence type="ECO:0000313" key="1">
    <source>
        <dbReference type="EMBL" id="KAK3553887.1"/>
    </source>
</evidence>
<dbReference type="InterPro" id="IPR052055">
    <property type="entry name" value="Hepadnavirus_pol/RT"/>
</dbReference>
<reference evidence="1" key="1">
    <citation type="submission" date="2023-06" db="EMBL/GenBank/DDBJ databases">
        <title>Male Hemibagrus guttatus genome.</title>
        <authorList>
            <person name="Bian C."/>
        </authorList>
    </citation>
    <scope>NUCLEOTIDE SEQUENCE</scope>
    <source>
        <strain evidence="1">Male_cb2023</strain>
        <tissue evidence="1">Muscle</tissue>
    </source>
</reference>
<proteinExistence type="predicted"/>